<dbReference type="EMBL" id="JALBCA010000055">
    <property type="protein sequence ID" value="KAI2385714.1"/>
    <property type="molecule type" value="Genomic_DNA"/>
</dbReference>
<protein>
    <submittedName>
        <fullName evidence="1">Mediator complex subunit</fullName>
    </submittedName>
</protein>
<sequence>MPGFAMERTNATNRASDFDIECETDSAEPHKKSHSNGLTKRQRSPTHEQPRQRDGPTVSLDGLPPELAHITIGFFPFSQLISRVTQQTWNTLNELLVDLGSAHATQDNAPAQLALAKNTMGGRGRADQAAEDTLKKIRILDFAQSRRAEFIKLLVLSQWGRQASEVSRLIDIHAFVRHRYTSYAIALQRIGDMKHDLVGAQFANPDLEIALDVLSGEENGTSSTLKFFSPDVLTPHAMLATLRRINKLINMRLTLFEHVPNIFSNYLVHDGRVTFTVPTEFEIDLSVAFEAHTAQFFLVDIRFLFSPSSNPKKRLRTLLDQKVNTTLMNSGLIGCFNLLHNIVLTHKITILFRQAVELARNSWAENLRVELLRRTLVVQYWTKQAGKKSWIEIGVRKGSSYDTPGNTSDSSLHVRWMRDNQEVDGSKIQFNLESLNMESILLSVISLHITHILRLAFDSVRESRLYRLGELYIGMYGSSRSPGYLQMQLTQANHLKVMMDAISGNVVLRIVPLTLSRYDSDLKSDKGVADSLVGRVSRIRCLTALEEVERQAKIVGWMPFNMRRIHPEHLRRVFSPQALRSMLFFRHKSWELPLLIAFTSTMDGDTWWIVSLHVQHASTVPSHTGLLELASAKAISGWFSTSSRPLNNAHFQNLATALSGMIMLQSSVDFLDSFDGIRYFPAAKNLAIQPYLRVPSMYLRFGDGAFRSHLYLTTMSPKRSPIGETFRISFKGIEQHSGYAIMVIFGQLKTAAADMAKLYANMPGDVTFQPGGRRFAIMLRVPVGAPIIPSFLEKLQEISDTVATIELMKDQGFDSFSLGPSRLNFIYPDDKELRGSIKFSYERNNAQHLPEKTSTQASLMRRPQMGIDFNIRNPHYRIRESLSATLNLNQGGLRLTTELLTLTLPVLRALEKICSESGENNPRCFWTQFAARSAKQYQIRYPYLRYHFYLSVNQRRGHVIWILQNCTPTVVKSDHTALELRLKDKIYTCQGTGWRGINQGGIAHAENACDLIFNIHYLIKAYISQISQTSLRDSPKLNSAADNQPEKSISNAKPHIPQPQTSSQRNNVITID</sequence>
<proteinExistence type="predicted"/>
<gene>
    <name evidence="1" type="primary">RGR1</name>
    <name evidence="1" type="ORF">LOY88_003947</name>
</gene>
<organism evidence="1">
    <name type="scientific">Ophidiomyces ophidiicola</name>
    <dbReference type="NCBI Taxonomy" id="1387563"/>
    <lineage>
        <taxon>Eukaryota</taxon>
        <taxon>Fungi</taxon>
        <taxon>Dikarya</taxon>
        <taxon>Ascomycota</taxon>
        <taxon>Pezizomycotina</taxon>
        <taxon>Eurotiomycetes</taxon>
        <taxon>Eurotiomycetidae</taxon>
        <taxon>Onygenales</taxon>
        <taxon>Onygenaceae</taxon>
        <taxon>Ophidiomyces</taxon>
    </lineage>
</organism>
<reference evidence="1" key="1">
    <citation type="journal article" date="2022" name="bioRxiv">
        <title>Population genetic analysis of Ophidiomyces ophidiicola, the causative agent of snake fungal disease, indicates recent introductions to the USA.</title>
        <authorList>
            <person name="Ladner J.T."/>
            <person name="Palmer J.M."/>
            <person name="Ettinger C.L."/>
            <person name="Stajich J.E."/>
            <person name="Farrell T.M."/>
            <person name="Glorioso B.M."/>
            <person name="Lawson B."/>
            <person name="Price S.J."/>
            <person name="Stengle A.G."/>
            <person name="Grear D.A."/>
            <person name="Lorch J.M."/>
        </authorList>
    </citation>
    <scope>NUCLEOTIDE SEQUENCE</scope>
    <source>
        <strain evidence="1">NWHC 24266-5</strain>
    </source>
</reference>
<comment type="caution">
    <text evidence="1">The sequence shown here is derived from an EMBL/GenBank/DDBJ whole genome shotgun (WGS) entry which is preliminary data.</text>
</comment>
<accession>A0ACB8UX15</accession>
<evidence type="ECO:0000313" key="1">
    <source>
        <dbReference type="EMBL" id="KAI2385714.1"/>
    </source>
</evidence>
<name>A0ACB8UX15_9EURO</name>